<evidence type="ECO:0000256" key="1">
    <source>
        <dbReference type="SAM" id="MobiDB-lite"/>
    </source>
</evidence>
<sequence length="204" mass="21862">AITPSQVMSRITAPVSKLTRSINSAANRGLIDSHYSHGAVLMPKYAELLKKSPESDHHTRSITTTHRPTPQPQPSKSHPRPLMQTFSSLSAATAYTGAPTIDATLFAFPSSVGAAISDAFHARMPLLPDSFARHRPEAPEARPLTPEISVVAADPANALPVAALTEVEGMGVDGVELRFAHDAEPVEHESSMLRNLWGTMESQA</sequence>
<organism evidence="2 3">
    <name type="scientific">Verticillium longisporum</name>
    <name type="common">Verticillium dahliae var. longisporum</name>
    <dbReference type="NCBI Taxonomy" id="100787"/>
    <lineage>
        <taxon>Eukaryota</taxon>
        <taxon>Fungi</taxon>
        <taxon>Dikarya</taxon>
        <taxon>Ascomycota</taxon>
        <taxon>Pezizomycotina</taxon>
        <taxon>Sordariomycetes</taxon>
        <taxon>Hypocreomycetidae</taxon>
        <taxon>Glomerellales</taxon>
        <taxon>Plectosphaerellaceae</taxon>
        <taxon>Verticillium</taxon>
    </lineage>
</organism>
<proteinExistence type="predicted"/>
<protein>
    <submittedName>
        <fullName evidence="2">Uncharacterized protein</fullName>
    </submittedName>
</protein>
<reference evidence="2 3" key="1">
    <citation type="submission" date="2015-05" db="EMBL/GenBank/DDBJ databases">
        <authorList>
            <person name="Wang D.B."/>
            <person name="Wang M."/>
        </authorList>
    </citation>
    <scope>NUCLEOTIDE SEQUENCE [LARGE SCALE GENOMIC DNA]</scope>
    <source>
        <strain evidence="2">VL1</strain>
    </source>
</reference>
<gene>
    <name evidence="2" type="ORF">BN1708_015074</name>
</gene>
<feature type="non-terminal residue" evidence="2">
    <location>
        <position position="1"/>
    </location>
</feature>
<keyword evidence="3" id="KW-1185">Reference proteome</keyword>
<feature type="region of interest" description="Disordered" evidence="1">
    <location>
        <begin position="52"/>
        <end position="82"/>
    </location>
</feature>
<name>A0A0G4M197_VERLO</name>
<evidence type="ECO:0000313" key="2">
    <source>
        <dbReference type="EMBL" id="CRK28034.1"/>
    </source>
</evidence>
<evidence type="ECO:0000313" key="3">
    <source>
        <dbReference type="Proteomes" id="UP000044602"/>
    </source>
</evidence>
<dbReference type="Proteomes" id="UP000044602">
    <property type="component" value="Unassembled WGS sequence"/>
</dbReference>
<dbReference type="EMBL" id="CVQH01020607">
    <property type="protein sequence ID" value="CRK28034.1"/>
    <property type="molecule type" value="Genomic_DNA"/>
</dbReference>
<dbReference type="AlphaFoldDB" id="A0A0G4M197"/>
<accession>A0A0G4M197</accession>